<keyword evidence="3" id="KW-0813">Transport</keyword>
<evidence type="ECO:0000313" key="8">
    <source>
        <dbReference type="EMBL" id="EGR29837.1"/>
    </source>
</evidence>
<name>G0QY63_ICHMU</name>
<dbReference type="GO" id="GO:0005741">
    <property type="term" value="C:mitochondrial outer membrane"/>
    <property type="evidence" value="ECO:0007669"/>
    <property type="project" value="UniProtKB-SubCell"/>
</dbReference>
<evidence type="ECO:0000256" key="6">
    <source>
        <dbReference type="ARBA" id="ARBA00022787"/>
    </source>
</evidence>
<dbReference type="InterPro" id="IPR037930">
    <property type="entry name" value="Tom40"/>
</dbReference>
<evidence type="ECO:0000256" key="2">
    <source>
        <dbReference type="ARBA" id="ARBA00004294"/>
    </source>
</evidence>
<reference evidence="8 9" key="1">
    <citation type="submission" date="2011-07" db="EMBL/GenBank/DDBJ databases">
        <authorList>
            <person name="Coyne R."/>
            <person name="Brami D."/>
            <person name="Johnson J."/>
            <person name="Hostetler J."/>
            <person name="Hannick L."/>
            <person name="Clark T."/>
            <person name="Cassidy-Hanley D."/>
            <person name="Inman J."/>
        </authorList>
    </citation>
    <scope>NUCLEOTIDE SEQUENCE [LARGE SCALE GENOMIC DNA]</scope>
    <source>
        <strain evidence="8 9">G5</strain>
    </source>
</reference>
<dbReference type="OrthoDB" id="19656at2759"/>
<dbReference type="Pfam" id="PF01459">
    <property type="entry name" value="Porin_3"/>
    <property type="match status" value="1"/>
</dbReference>
<evidence type="ECO:0000256" key="4">
    <source>
        <dbReference type="ARBA" id="ARBA00022452"/>
    </source>
</evidence>
<dbReference type="GO" id="GO:0008320">
    <property type="term" value="F:protein transmembrane transporter activity"/>
    <property type="evidence" value="ECO:0007669"/>
    <property type="project" value="InterPro"/>
</dbReference>
<dbReference type="PANTHER" id="PTHR10802">
    <property type="entry name" value="MITOCHONDRIAL IMPORT RECEPTOR SUBUNIT TOM40"/>
    <property type="match status" value="1"/>
</dbReference>
<dbReference type="AlphaFoldDB" id="G0QY63"/>
<dbReference type="RefSeq" id="XP_004031073.1">
    <property type="nucleotide sequence ID" value="XM_004031025.1"/>
</dbReference>
<evidence type="ECO:0000256" key="5">
    <source>
        <dbReference type="ARBA" id="ARBA00022692"/>
    </source>
</evidence>
<keyword evidence="9" id="KW-1185">Reference proteome</keyword>
<accession>G0QY63</accession>
<comment type="subcellular location">
    <subcellularLocation>
        <location evidence="1">Membrane</location>
        <topology evidence="1">Multi-pass membrane protein</topology>
    </subcellularLocation>
    <subcellularLocation>
        <location evidence="2">Mitochondrion outer membrane</location>
    </subcellularLocation>
</comment>
<proteinExistence type="predicted"/>
<dbReference type="eggNOG" id="ENOG502SQE1">
    <property type="taxonomic scope" value="Eukaryota"/>
</dbReference>
<dbReference type="GO" id="GO:0030150">
    <property type="term" value="P:protein import into mitochondrial matrix"/>
    <property type="evidence" value="ECO:0007669"/>
    <property type="project" value="InterPro"/>
</dbReference>
<dbReference type="OMA" id="VMTGRWD"/>
<dbReference type="STRING" id="857967.G0QY63"/>
<evidence type="ECO:0008006" key="10">
    <source>
        <dbReference type="Google" id="ProtNLM"/>
    </source>
</evidence>
<keyword evidence="7" id="KW-0472">Membrane</keyword>
<dbReference type="InterPro" id="IPR027246">
    <property type="entry name" value="Porin_Euk/Tom40"/>
</dbReference>
<evidence type="ECO:0000256" key="7">
    <source>
        <dbReference type="ARBA" id="ARBA00023136"/>
    </source>
</evidence>
<dbReference type="InParanoid" id="G0QY63"/>
<dbReference type="Proteomes" id="UP000008983">
    <property type="component" value="Unassembled WGS sequence"/>
</dbReference>
<dbReference type="GeneID" id="14905946"/>
<organism evidence="8 9">
    <name type="scientific">Ichthyophthirius multifiliis</name>
    <name type="common">White spot disease agent</name>
    <name type="synonym">Ich</name>
    <dbReference type="NCBI Taxonomy" id="5932"/>
    <lineage>
        <taxon>Eukaryota</taxon>
        <taxon>Sar</taxon>
        <taxon>Alveolata</taxon>
        <taxon>Ciliophora</taxon>
        <taxon>Intramacronucleata</taxon>
        <taxon>Oligohymenophorea</taxon>
        <taxon>Hymenostomatida</taxon>
        <taxon>Ophryoglenina</taxon>
        <taxon>Ichthyophthirius</taxon>
    </lineage>
</organism>
<keyword evidence="6" id="KW-0496">Mitochondrion</keyword>
<sequence length="320" mass="36188">MKLISQLFSQKFVKCQEQLSGIDNPENFAHLDGQYRVEDEESTEQLGLDPRVNSRKPPQFQSLLNNVRAITKKVEHIKGFKFEYASALSQNFHFALIWNIPYSSAGDQAQEPKGNPMMAMQKPPATSNCCLQVQYVGGEYIDLQQGKPKFILTGRMDSDGKLDAAIIKQLSKNWNFTFASNFPFGSDTSVSQVNVDLNYEDNNSITSFKYTTGALGFGHMQTIGNRLFAGFETLFGLQQSTIFMSYGAKYVHKSHSIIAQHVAGQGQSILGYQFAVKRGTFIVSELCYNTRENFTETILVFFIFILNKKYIGIQIKIQYF</sequence>
<keyword evidence="6" id="KW-1000">Mitochondrion outer membrane</keyword>
<evidence type="ECO:0000313" key="9">
    <source>
        <dbReference type="Proteomes" id="UP000008983"/>
    </source>
</evidence>
<evidence type="ECO:0000256" key="3">
    <source>
        <dbReference type="ARBA" id="ARBA00022448"/>
    </source>
</evidence>
<gene>
    <name evidence="8" type="ORF">IMG5_147660</name>
</gene>
<evidence type="ECO:0000256" key="1">
    <source>
        <dbReference type="ARBA" id="ARBA00004141"/>
    </source>
</evidence>
<dbReference type="EMBL" id="GL984102">
    <property type="protein sequence ID" value="EGR29837.1"/>
    <property type="molecule type" value="Genomic_DNA"/>
</dbReference>
<keyword evidence="5" id="KW-0812">Transmembrane</keyword>
<keyword evidence="4" id="KW-1134">Transmembrane beta strand</keyword>
<protein>
    <recommendedName>
        <fullName evidence="10">Eukaryotic porin family protein</fullName>
    </recommendedName>
</protein>